<dbReference type="GO" id="GO:0006508">
    <property type="term" value="P:proteolysis"/>
    <property type="evidence" value="ECO:0007669"/>
    <property type="project" value="UniProtKB-KW"/>
</dbReference>
<evidence type="ECO:0000256" key="1">
    <source>
        <dbReference type="ARBA" id="ARBA00001947"/>
    </source>
</evidence>
<evidence type="ECO:0000256" key="2">
    <source>
        <dbReference type="ARBA" id="ARBA00005988"/>
    </source>
</evidence>
<dbReference type="Proteomes" id="UP000008631">
    <property type="component" value="Chromosome"/>
</dbReference>
<feature type="region of interest" description="Disordered" evidence="7">
    <location>
        <begin position="803"/>
        <end position="882"/>
    </location>
</feature>
<name>E8R5A6_ISOPI</name>
<dbReference type="PANTHER" id="PTHR11705">
    <property type="entry name" value="PROTEASE FAMILY M14 CARBOXYPEPTIDASE A,B"/>
    <property type="match status" value="1"/>
</dbReference>
<feature type="transmembrane region" description="Helical" evidence="8">
    <location>
        <begin position="41"/>
        <end position="68"/>
    </location>
</feature>
<dbReference type="InterPro" id="IPR029062">
    <property type="entry name" value="Class_I_gatase-like"/>
</dbReference>
<reference key="1">
    <citation type="submission" date="2010-11" db="EMBL/GenBank/DDBJ databases">
        <title>The complete sequence of chromosome of Isophaera pallida ATCC 43644.</title>
        <authorList>
            <consortium name="US DOE Joint Genome Institute (JGI-PGF)"/>
            <person name="Lucas S."/>
            <person name="Copeland A."/>
            <person name="Lapidus A."/>
            <person name="Bruce D."/>
            <person name="Goodwin L."/>
            <person name="Pitluck S."/>
            <person name="Kyrpides N."/>
            <person name="Mavromatis K."/>
            <person name="Pagani I."/>
            <person name="Ivanova N."/>
            <person name="Saunders E."/>
            <person name="Brettin T."/>
            <person name="Detter J.C."/>
            <person name="Han C."/>
            <person name="Tapia R."/>
            <person name="Land M."/>
            <person name="Hauser L."/>
            <person name="Markowitz V."/>
            <person name="Cheng J.-F."/>
            <person name="Hugenholtz P."/>
            <person name="Woyke T."/>
            <person name="Wu D."/>
            <person name="Eisen J.A."/>
        </authorList>
    </citation>
    <scope>NUCLEOTIDE SEQUENCE</scope>
    <source>
        <strain>ATCC 43644</strain>
    </source>
</reference>
<protein>
    <submittedName>
        <fullName evidence="10">Peptidase M14 carboxypeptidase A</fullName>
    </submittedName>
</protein>
<dbReference type="Pfam" id="PF00246">
    <property type="entry name" value="Peptidase_M14"/>
    <property type="match status" value="1"/>
</dbReference>
<dbReference type="Gene3D" id="3.40.50.880">
    <property type="match status" value="1"/>
</dbReference>
<keyword evidence="8" id="KW-0472">Membrane</keyword>
<keyword evidence="11" id="KW-1185">Reference proteome</keyword>
<gene>
    <name evidence="10" type="ordered locus">Isop_3297</name>
</gene>
<dbReference type="Gene3D" id="3.40.630.10">
    <property type="entry name" value="Zn peptidases"/>
    <property type="match status" value="1"/>
</dbReference>
<keyword evidence="4" id="KW-0378">Hydrolase</keyword>
<evidence type="ECO:0000256" key="6">
    <source>
        <dbReference type="ARBA" id="ARBA00023049"/>
    </source>
</evidence>
<keyword evidence="6" id="KW-0482">Metalloprotease</keyword>
<dbReference type="SUPFAM" id="SSF52317">
    <property type="entry name" value="Class I glutamine amidotransferase-like"/>
    <property type="match status" value="1"/>
</dbReference>
<keyword evidence="8" id="KW-1133">Transmembrane helix</keyword>
<evidence type="ECO:0000256" key="5">
    <source>
        <dbReference type="ARBA" id="ARBA00022833"/>
    </source>
</evidence>
<dbReference type="HOGENOM" id="CLU_323582_0_0_0"/>
<evidence type="ECO:0000256" key="4">
    <source>
        <dbReference type="ARBA" id="ARBA00022801"/>
    </source>
</evidence>
<evidence type="ECO:0000256" key="3">
    <source>
        <dbReference type="ARBA" id="ARBA00022670"/>
    </source>
</evidence>
<comment type="similarity">
    <text evidence="2">Belongs to the peptidase M14 family.</text>
</comment>
<dbReference type="AlphaFoldDB" id="E8R5A6"/>
<evidence type="ECO:0000256" key="8">
    <source>
        <dbReference type="SAM" id="Phobius"/>
    </source>
</evidence>
<dbReference type="PANTHER" id="PTHR11705:SF143">
    <property type="entry name" value="SLL0236 PROTEIN"/>
    <property type="match status" value="1"/>
</dbReference>
<evidence type="ECO:0000259" key="9">
    <source>
        <dbReference type="Pfam" id="PF00246"/>
    </source>
</evidence>
<proteinExistence type="inferred from homology"/>
<reference evidence="10 11" key="2">
    <citation type="journal article" date="2011" name="Stand. Genomic Sci.">
        <title>Complete genome sequence of Isosphaera pallida type strain (IS1B).</title>
        <authorList>
            <consortium name="US DOE Joint Genome Institute (JGI-PGF)"/>
            <person name="Goker M."/>
            <person name="Cleland D."/>
            <person name="Saunders E."/>
            <person name="Lapidus A."/>
            <person name="Nolan M."/>
            <person name="Lucas S."/>
            <person name="Hammon N."/>
            <person name="Deshpande S."/>
            <person name="Cheng J.F."/>
            <person name="Tapia R."/>
            <person name="Han C."/>
            <person name="Goodwin L."/>
            <person name="Pitluck S."/>
            <person name="Liolios K."/>
            <person name="Pagani I."/>
            <person name="Ivanova N."/>
            <person name="Mavromatis K."/>
            <person name="Pati A."/>
            <person name="Chen A."/>
            <person name="Palaniappan K."/>
            <person name="Land M."/>
            <person name="Hauser L."/>
            <person name="Chang Y.J."/>
            <person name="Jeffries C.D."/>
            <person name="Detter J.C."/>
            <person name="Beck B."/>
            <person name="Woyke T."/>
            <person name="Bristow J."/>
            <person name="Eisen J.A."/>
            <person name="Markowitz V."/>
            <person name="Hugenholtz P."/>
            <person name="Kyrpides N.C."/>
            <person name="Klenk H.P."/>
        </authorList>
    </citation>
    <scope>NUCLEOTIDE SEQUENCE [LARGE SCALE GENOMIC DNA]</scope>
    <source>
        <strain evidence="11">ATCC 43644 / DSM 9630 / IS1B</strain>
    </source>
</reference>
<evidence type="ECO:0000313" key="11">
    <source>
        <dbReference type="Proteomes" id="UP000008631"/>
    </source>
</evidence>
<comment type="cofactor">
    <cofactor evidence="1">
        <name>Zn(2+)</name>
        <dbReference type="ChEBI" id="CHEBI:29105"/>
    </cofactor>
</comment>
<keyword evidence="5" id="KW-0862">Zinc</keyword>
<keyword evidence="3" id="KW-0645">Protease</keyword>
<sequence>MIDPRPFDIPLWKADALANRRRRSHAFAWLAPCLESTNRPIAAIMTAFLTTMIGLGLAGATATGFAWAGPRDEPPRSRPIPALPLAEIEADPAIPTLKAVVGHDHAQDMLDHADLVRYFEALHQAAPDRSRWVQYGESIEKRSLNYMVISSKANLERLDAIRRENLDLAEPRRVTAEQAQEIAQRNPAIVWLAFSVHGDETSPTDAAALAAYHLLADQSATTRQWLEKVVVILDPLQNPDGRMRFLAAYREHRGRFPQGEPLAWERGRRGVPGRLNHYGFDMNRDWFNQTQPESRAKVAAYLEWQPHLFVDVHEMGGESTYFFNPPMDPINPQVTAVQRGWWDRIGRVQADWFDRFGFSYTTREIFDDFFPGYGSSWPTLQGGLGILWEQAGVRGLIYDRFDQTRLTFPEAVSHHYVSVLATIEAVASDKVRLLTDFHKARSEAIELGKGPVAAFVVADAKRPIRLARFAAMLARNGIELQTLSQPVRIEAEGGEDAFEWPAGSLVVPVAQPAGRLVRALLDRDVPMDPEFVQRETERRKRGLSPRFYDLTAWNPAMTAGLTCRPVSQTQIADWSLKPLDPATIEPQAFRAMPAPPRAKVAYLIPPRDDAVTQALPLLLREGIRAHVVDQPFTLNGREFERGTIALKVAENDPDALYRTVLAVHEATGVEIVATDTGYVEKGAHLGGPEVKWIKPPKVAMAVDRPVSPFVGHTWFLFDEVWGWPTTRVSAADLTRLDLDRYDVVILGDAAGYSRDLGDSGVAQLKEWVARGGTLILVQGAAAWGAGKGVDLLASRVVRKPPLAELPDDETDTKQDDHQAADKPHDESESDSDLDKDQNQKEEQKTKTRTEREKPAKAKTIRPADDPDAIKAPAQPPDEVPGTFLRATVDPEHWSTFGLDPELEILYQGRLILTTPPKELGEAPVRFKTADELIAGGFAWPESVALMAETPYLSARALGKGHVLGFTHDPNFRACCPATQRLFFNLVFFGPAH</sequence>
<dbReference type="InParanoid" id="E8R5A6"/>
<dbReference type="EMBL" id="CP002353">
    <property type="protein sequence ID" value="ADV63859.1"/>
    <property type="molecule type" value="Genomic_DNA"/>
</dbReference>
<dbReference type="KEGG" id="ipa:Isop_3297"/>
<evidence type="ECO:0000256" key="7">
    <source>
        <dbReference type="SAM" id="MobiDB-lite"/>
    </source>
</evidence>
<organism evidence="10 11">
    <name type="scientific">Isosphaera pallida (strain ATCC 43644 / DSM 9630 / IS1B)</name>
    <dbReference type="NCBI Taxonomy" id="575540"/>
    <lineage>
        <taxon>Bacteria</taxon>
        <taxon>Pseudomonadati</taxon>
        <taxon>Planctomycetota</taxon>
        <taxon>Planctomycetia</taxon>
        <taxon>Isosphaerales</taxon>
        <taxon>Isosphaeraceae</taxon>
        <taxon>Isosphaera</taxon>
    </lineage>
</organism>
<evidence type="ECO:0000313" key="10">
    <source>
        <dbReference type="EMBL" id="ADV63859.1"/>
    </source>
</evidence>
<dbReference type="STRING" id="575540.Isop_3297"/>
<dbReference type="GO" id="GO:0004181">
    <property type="term" value="F:metallocarboxypeptidase activity"/>
    <property type="evidence" value="ECO:0007669"/>
    <property type="project" value="InterPro"/>
</dbReference>
<feature type="compositionally biased region" description="Basic and acidic residues" evidence="7">
    <location>
        <begin position="811"/>
        <end position="868"/>
    </location>
</feature>
<feature type="domain" description="Peptidase M14" evidence="9">
    <location>
        <begin position="116"/>
        <end position="290"/>
    </location>
</feature>
<dbReference type="OrthoDB" id="9767214at2"/>
<dbReference type="GO" id="GO:0005615">
    <property type="term" value="C:extracellular space"/>
    <property type="evidence" value="ECO:0007669"/>
    <property type="project" value="TreeGrafter"/>
</dbReference>
<dbReference type="InterPro" id="IPR000834">
    <property type="entry name" value="Peptidase_M14"/>
</dbReference>
<keyword evidence="8" id="KW-0812">Transmembrane</keyword>
<accession>E8R5A6</accession>
<dbReference type="GO" id="GO:0008270">
    <property type="term" value="F:zinc ion binding"/>
    <property type="evidence" value="ECO:0007669"/>
    <property type="project" value="InterPro"/>
</dbReference>
<keyword evidence="10" id="KW-0121">Carboxypeptidase</keyword>
<dbReference type="eggNOG" id="COG2866">
    <property type="taxonomic scope" value="Bacteria"/>
</dbReference>
<dbReference type="SUPFAM" id="SSF53187">
    <property type="entry name" value="Zn-dependent exopeptidases"/>
    <property type="match status" value="1"/>
</dbReference>